<dbReference type="AlphaFoldDB" id="A0A1A7NL80"/>
<reference evidence="1 2" key="1">
    <citation type="submission" date="2014-11" db="EMBL/GenBank/DDBJ databases">
        <title>Pan-genome of Gallibacterium spp.</title>
        <authorList>
            <person name="Kudirkiene E."/>
            <person name="Bojesen A.M."/>
        </authorList>
    </citation>
    <scope>NUCLEOTIDE SEQUENCE [LARGE SCALE GENOMIC DNA]</scope>
    <source>
        <strain evidence="1 2">F150</strain>
    </source>
</reference>
<proteinExistence type="predicted"/>
<keyword evidence="2" id="KW-1185">Reference proteome</keyword>
<sequence>MKNCPFCNSPQIHKHGKKNNQQRYKCPKCNKTFIYQNKLNASLIWQDYVIGKQTYQQLAEKYHCSIRTIQRYIDKAPKTKLKTPEKAMLNLIMDVTFFGRDFGVLVLMDSLSGNVVYHQIVKTEKDDYYKVAINKLREKGDKIQAITCDGRRGLLKDLLNTPTQMCQFHMVAMVMRKLRKNHQSEAGKALKVIAKTLKSSHKAEFYRRLHYWYLEHQVFLNERSEKANERGYFPYKHRHIRGAYASLKRYEKYLFTYEKYPELNIEKTTNRIEGLFSELKRKLNNHNGLTKKRKIMFIQDFLNRKSE</sequence>
<dbReference type="OrthoDB" id="834313at2"/>
<protein>
    <submittedName>
        <fullName evidence="1">Transposase</fullName>
    </submittedName>
</protein>
<dbReference type="Proteomes" id="UP000092649">
    <property type="component" value="Unassembled WGS sequence"/>
</dbReference>
<name>A0A1A7NL80_9PAST</name>
<evidence type="ECO:0000313" key="1">
    <source>
        <dbReference type="EMBL" id="OBW90892.1"/>
    </source>
</evidence>
<dbReference type="PATRIC" id="fig|505341.3.peg.2246"/>
<comment type="caution">
    <text evidence="1">The sequence shown here is derived from an EMBL/GenBank/DDBJ whole genome shotgun (WGS) entry which is preliminary data.</text>
</comment>
<dbReference type="EMBL" id="JTJL01000077">
    <property type="protein sequence ID" value="OBW90892.1"/>
    <property type="molecule type" value="Genomic_DNA"/>
</dbReference>
<evidence type="ECO:0000313" key="2">
    <source>
        <dbReference type="Proteomes" id="UP000092649"/>
    </source>
</evidence>
<organism evidence="1 2">
    <name type="scientific">Gallibacterium salpingitidis</name>
    <dbReference type="NCBI Taxonomy" id="505341"/>
    <lineage>
        <taxon>Bacteria</taxon>
        <taxon>Pseudomonadati</taxon>
        <taxon>Pseudomonadota</taxon>
        <taxon>Gammaproteobacteria</taxon>
        <taxon>Pasteurellales</taxon>
        <taxon>Pasteurellaceae</taxon>
        <taxon>Gallibacterium</taxon>
    </lineage>
</organism>
<accession>A0A1A7NL80</accession>
<gene>
    <name evidence="1" type="ORF">QS62_11245</name>
</gene>